<name>A0ABQ4MC38_9BACL</name>
<organism evidence="1 2">
    <name type="scientific">Paenibacillus vini</name>
    <dbReference type="NCBI Taxonomy" id="1476024"/>
    <lineage>
        <taxon>Bacteria</taxon>
        <taxon>Bacillati</taxon>
        <taxon>Bacillota</taxon>
        <taxon>Bacilli</taxon>
        <taxon>Bacillales</taxon>
        <taxon>Paenibacillaceae</taxon>
        <taxon>Paenibacillus</taxon>
    </lineage>
</organism>
<dbReference type="InterPro" id="IPR032719">
    <property type="entry name" value="WbsX"/>
</dbReference>
<keyword evidence="1" id="KW-0808">Transferase</keyword>
<sequence length="349" mass="41340">MKLIAFHLPQFHQIAENDVWWGEGFTEWTNTKKAVPLYPGHLQPRIPLENYYYNLMDSSARQWQAMAAKSYGIYGFCYYHYWFHGKQLLEQPVKQILRSGEPDFPFCLSWANETWTRKWDGGDRHILIEQTYGEEEEWSQHFYELLDAFRDPRYIKLNGRPLFLIYRPSNIPRCQDMLSFWNKLACENGLEGMYFVQTLGGFPISNLDGFDASVEFEPHYTFAHGGSDAFWRRIKTGDKEHLVIDYDNTWELIINRSHRRDRGQPIFPGAFVSWDNTPRLGDRGQSTIGASPQKFEWYLSRQIKRAKTLYNSEYLFINAWNEWVEGAFLEPDQHYGFQYLEAVKNALNE</sequence>
<dbReference type="PANTHER" id="PTHR41244">
    <property type="entry name" value="RHAMNAN SYNTHESIS F"/>
    <property type="match status" value="1"/>
</dbReference>
<accession>A0ABQ4MC38</accession>
<dbReference type="Pfam" id="PF14307">
    <property type="entry name" value="Glyco_tran_WbsX"/>
    <property type="match status" value="1"/>
</dbReference>
<evidence type="ECO:0000313" key="2">
    <source>
        <dbReference type="Proteomes" id="UP000679992"/>
    </source>
</evidence>
<dbReference type="Gene3D" id="3.20.20.80">
    <property type="entry name" value="Glycosidases"/>
    <property type="match status" value="1"/>
</dbReference>
<dbReference type="Proteomes" id="UP000679992">
    <property type="component" value="Unassembled WGS sequence"/>
</dbReference>
<dbReference type="CDD" id="cd11579">
    <property type="entry name" value="Glyco_tran_WbsX"/>
    <property type="match status" value="1"/>
</dbReference>
<dbReference type="EMBL" id="BOSL01000007">
    <property type="protein sequence ID" value="GIP53566.1"/>
    <property type="molecule type" value="Genomic_DNA"/>
</dbReference>
<keyword evidence="2" id="KW-1185">Reference proteome</keyword>
<gene>
    <name evidence="1" type="ORF">J42TS3_26010</name>
</gene>
<protein>
    <submittedName>
        <fullName evidence="1">Glycosyl transferase</fullName>
    </submittedName>
</protein>
<proteinExistence type="predicted"/>
<evidence type="ECO:0000313" key="1">
    <source>
        <dbReference type="EMBL" id="GIP53566.1"/>
    </source>
</evidence>
<dbReference type="PANTHER" id="PTHR41244:SF1">
    <property type="entry name" value="GLYCOSYLTRANSFERASE"/>
    <property type="match status" value="1"/>
</dbReference>
<dbReference type="RefSeq" id="WP_213655089.1">
    <property type="nucleotide sequence ID" value="NZ_BOSL01000007.1"/>
</dbReference>
<dbReference type="GO" id="GO:0016740">
    <property type="term" value="F:transferase activity"/>
    <property type="evidence" value="ECO:0007669"/>
    <property type="project" value="UniProtKB-KW"/>
</dbReference>
<reference evidence="1 2" key="1">
    <citation type="submission" date="2021-03" db="EMBL/GenBank/DDBJ databases">
        <title>Antimicrobial resistance genes in bacteria isolated from Japanese honey, and their potential for conferring macrolide and lincosamide resistance in the American foulbrood pathogen Paenibacillus larvae.</title>
        <authorList>
            <person name="Okamoto M."/>
            <person name="Kumagai M."/>
            <person name="Kanamori H."/>
            <person name="Takamatsu D."/>
        </authorList>
    </citation>
    <scope>NUCLEOTIDE SEQUENCE [LARGE SCALE GENOMIC DNA]</scope>
    <source>
        <strain evidence="1 2">J42TS3</strain>
    </source>
</reference>
<comment type="caution">
    <text evidence="1">The sequence shown here is derived from an EMBL/GenBank/DDBJ whole genome shotgun (WGS) entry which is preliminary data.</text>
</comment>